<protein>
    <submittedName>
        <fullName evidence="5">Tetratricopeptide repeat protein</fullName>
    </submittedName>
</protein>
<sequence>MQVAIINILIAAIVSISLKPAFAATSASDYRSLGLSHRAAGRYDEAIAALKKSVQLEPQNSSGRVLLGWTQHLAGQEEAAAQSLLQVIYRDPQSVLALNALGIVYLVSGYLPESVTVHTWAAILEPKNEIPYYNLSLSLHRLQLYGLAIASAKKAAILEPSNPHPLVAEAMNYWSMGDRTAAKLAYRKALNLDPLYSDSSFLAHLQQAAFTQEQIVLTKQVLSITN</sequence>
<accession>A0A0D8ZTN8</accession>
<feature type="chain" id="PRO_5002337514" evidence="4">
    <location>
        <begin position="24"/>
        <end position="226"/>
    </location>
</feature>
<dbReference type="PROSITE" id="PS50005">
    <property type="entry name" value="TPR"/>
    <property type="match status" value="1"/>
</dbReference>
<evidence type="ECO:0000256" key="3">
    <source>
        <dbReference type="PROSITE-ProRule" id="PRU00339"/>
    </source>
</evidence>
<dbReference type="SMART" id="SM00028">
    <property type="entry name" value="TPR"/>
    <property type="match status" value="5"/>
</dbReference>
<dbReference type="PROSITE" id="PS50293">
    <property type="entry name" value="TPR_REGION"/>
    <property type="match status" value="1"/>
</dbReference>
<evidence type="ECO:0000313" key="6">
    <source>
        <dbReference type="Proteomes" id="UP000032452"/>
    </source>
</evidence>
<name>A0A0D8ZTN8_9CYAN</name>
<evidence type="ECO:0000256" key="1">
    <source>
        <dbReference type="ARBA" id="ARBA00022737"/>
    </source>
</evidence>
<keyword evidence="1" id="KW-0677">Repeat</keyword>
<evidence type="ECO:0000256" key="2">
    <source>
        <dbReference type="ARBA" id="ARBA00022803"/>
    </source>
</evidence>
<keyword evidence="2 3" id="KW-0802">TPR repeat</keyword>
<dbReference type="EMBL" id="JYON01000009">
    <property type="protein sequence ID" value="KJH71824.1"/>
    <property type="molecule type" value="Genomic_DNA"/>
</dbReference>
<dbReference type="Proteomes" id="UP000032452">
    <property type="component" value="Unassembled WGS sequence"/>
</dbReference>
<gene>
    <name evidence="5" type="ORF">UH38_10585</name>
</gene>
<evidence type="ECO:0000256" key="4">
    <source>
        <dbReference type="SAM" id="SignalP"/>
    </source>
</evidence>
<dbReference type="PANTHER" id="PTHR44858">
    <property type="entry name" value="TETRATRICOPEPTIDE REPEAT PROTEIN 6"/>
    <property type="match status" value="1"/>
</dbReference>
<dbReference type="Gene3D" id="1.25.40.10">
    <property type="entry name" value="Tetratricopeptide repeat domain"/>
    <property type="match status" value="1"/>
</dbReference>
<dbReference type="InterPro" id="IPR050498">
    <property type="entry name" value="Ycf3"/>
</dbReference>
<dbReference type="Pfam" id="PF13181">
    <property type="entry name" value="TPR_8"/>
    <property type="match status" value="1"/>
</dbReference>
<dbReference type="STRING" id="1618023.UH38_10585"/>
<dbReference type="InterPro" id="IPR011990">
    <property type="entry name" value="TPR-like_helical_dom_sf"/>
</dbReference>
<keyword evidence="4" id="KW-0732">Signal</keyword>
<dbReference type="Pfam" id="PF14559">
    <property type="entry name" value="TPR_19"/>
    <property type="match status" value="1"/>
</dbReference>
<dbReference type="InterPro" id="IPR019734">
    <property type="entry name" value="TPR_rpt"/>
</dbReference>
<evidence type="ECO:0000313" key="5">
    <source>
        <dbReference type="EMBL" id="KJH71824.1"/>
    </source>
</evidence>
<dbReference type="PANTHER" id="PTHR44858:SF1">
    <property type="entry name" value="UDP-N-ACETYLGLUCOSAMINE--PEPTIDE N-ACETYLGLUCOSAMINYLTRANSFERASE SPINDLY-RELATED"/>
    <property type="match status" value="1"/>
</dbReference>
<dbReference type="SUPFAM" id="SSF48452">
    <property type="entry name" value="TPR-like"/>
    <property type="match status" value="1"/>
</dbReference>
<comment type="caution">
    <text evidence="5">The sequence shown here is derived from an EMBL/GenBank/DDBJ whole genome shotgun (WGS) entry which is preliminary data.</text>
</comment>
<feature type="repeat" description="TPR" evidence="3">
    <location>
        <begin position="27"/>
        <end position="60"/>
    </location>
</feature>
<keyword evidence="6" id="KW-1185">Reference proteome</keyword>
<organism evidence="5 6">
    <name type="scientific">Aliterella atlantica CENA595</name>
    <dbReference type="NCBI Taxonomy" id="1618023"/>
    <lineage>
        <taxon>Bacteria</taxon>
        <taxon>Bacillati</taxon>
        <taxon>Cyanobacteriota</taxon>
        <taxon>Cyanophyceae</taxon>
        <taxon>Chroococcidiopsidales</taxon>
        <taxon>Aliterellaceae</taxon>
        <taxon>Aliterella</taxon>
    </lineage>
</organism>
<feature type="signal peptide" evidence="4">
    <location>
        <begin position="1"/>
        <end position="23"/>
    </location>
</feature>
<dbReference type="RefSeq" id="WP_045054628.1">
    <property type="nucleotide sequence ID" value="NZ_CAWMDP010000042.1"/>
</dbReference>
<dbReference type="AlphaFoldDB" id="A0A0D8ZTN8"/>
<proteinExistence type="predicted"/>
<dbReference type="OrthoDB" id="479590at2"/>
<reference evidence="5 6" key="1">
    <citation type="submission" date="2015-02" db="EMBL/GenBank/DDBJ databases">
        <title>Draft genome of a novel marine cyanobacterium (Chroococcales) isolated from South Atlantic Ocean.</title>
        <authorList>
            <person name="Rigonato J."/>
            <person name="Alvarenga D.O."/>
            <person name="Branco L.H."/>
            <person name="Varani A.M."/>
            <person name="Brandini F.P."/>
            <person name="Fiore M.F."/>
        </authorList>
    </citation>
    <scope>NUCLEOTIDE SEQUENCE [LARGE SCALE GENOMIC DNA]</scope>
    <source>
        <strain evidence="5 6">CENA595</strain>
    </source>
</reference>
<dbReference type="PATRIC" id="fig|1618023.3.peg.3885"/>